<dbReference type="EMBL" id="CAJVAS010000026">
    <property type="protein sequence ID" value="CAG7644087.1"/>
    <property type="molecule type" value="Genomic_DNA"/>
</dbReference>
<dbReference type="AlphaFoldDB" id="A0A916K7K7"/>
<protein>
    <submittedName>
        <fullName evidence="2">Uncharacterized protein</fullName>
    </submittedName>
</protein>
<comment type="caution">
    <text evidence="2">The sequence shown here is derived from an EMBL/GenBank/DDBJ whole genome shotgun (WGS) entry which is preliminary data.</text>
</comment>
<dbReference type="Proteomes" id="UP000693672">
    <property type="component" value="Unassembled WGS sequence"/>
</dbReference>
<keyword evidence="3" id="KW-1185">Reference proteome</keyword>
<evidence type="ECO:0000256" key="1">
    <source>
        <dbReference type="SAM" id="MobiDB-lite"/>
    </source>
</evidence>
<organism evidence="2 3">
    <name type="scientific">Paenibacillus solanacearum</name>
    <dbReference type="NCBI Taxonomy" id="2048548"/>
    <lineage>
        <taxon>Bacteria</taxon>
        <taxon>Bacillati</taxon>
        <taxon>Bacillota</taxon>
        <taxon>Bacilli</taxon>
        <taxon>Bacillales</taxon>
        <taxon>Paenibacillaceae</taxon>
        <taxon>Paenibacillus</taxon>
    </lineage>
</organism>
<reference evidence="2" key="1">
    <citation type="submission" date="2021-06" db="EMBL/GenBank/DDBJ databases">
        <authorList>
            <person name="Criscuolo A."/>
        </authorList>
    </citation>
    <scope>NUCLEOTIDE SEQUENCE</scope>
    <source>
        <strain evidence="2">CIP111600</strain>
    </source>
</reference>
<gene>
    <name evidence="2" type="ORF">PAESOLCIP111_04620</name>
</gene>
<proteinExistence type="predicted"/>
<name>A0A916K7K7_9BACL</name>
<accession>A0A916K7K7</accession>
<feature type="region of interest" description="Disordered" evidence="1">
    <location>
        <begin position="1"/>
        <end position="21"/>
    </location>
</feature>
<evidence type="ECO:0000313" key="2">
    <source>
        <dbReference type="EMBL" id="CAG7644087.1"/>
    </source>
</evidence>
<evidence type="ECO:0000313" key="3">
    <source>
        <dbReference type="Proteomes" id="UP000693672"/>
    </source>
</evidence>
<feature type="compositionally biased region" description="Polar residues" evidence="1">
    <location>
        <begin position="1"/>
        <end position="12"/>
    </location>
</feature>
<sequence>MPSSENIASASHPNIRYGGRGEGSTKGCWIILCSDQVNAMNALAIEELLRHGAKGASCPPRLAPLLDKPPAAVMFT</sequence>